<evidence type="ECO:0000313" key="1">
    <source>
        <dbReference type="EMBL" id="CAM04004.1"/>
    </source>
</evidence>
<proteinExistence type="predicted"/>
<dbReference type="HOGENOM" id="CLU_020336_13_3_11"/>
<accession>A4FIX9</accession>
<dbReference type="PANTHER" id="PTHR43194">
    <property type="entry name" value="HYDROLASE ALPHA/BETA FOLD FAMILY"/>
    <property type="match status" value="1"/>
</dbReference>
<dbReference type="SUPFAM" id="SSF53474">
    <property type="entry name" value="alpha/beta-Hydrolases"/>
    <property type="match status" value="1"/>
</dbReference>
<dbReference type="Gene3D" id="3.40.50.1820">
    <property type="entry name" value="alpha/beta hydrolase"/>
    <property type="match status" value="1"/>
</dbReference>
<dbReference type="Pfam" id="PF00561">
    <property type="entry name" value="Abhydrolase_1"/>
    <property type="match status" value="1"/>
</dbReference>
<dbReference type="PRINTS" id="PR00412">
    <property type="entry name" value="EPOXHYDRLASE"/>
</dbReference>
<dbReference type="KEGG" id="sen:SACE_4736"/>
<dbReference type="PRINTS" id="PR00111">
    <property type="entry name" value="ABHYDROLASE"/>
</dbReference>
<keyword evidence="2" id="KW-1185">Reference proteome</keyword>
<name>A4FIX9_SACEN</name>
<dbReference type="OrthoDB" id="334507at2"/>
<dbReference type="InterPro" id="IPR050228">
    <property type="entry name" value="Carboxylesterase_BioH"/>
</dbReference>
<protein>
    <submittedName>
        <fullName evidence="1">Oxidoreductase</fullName>
    </submittedName>
</protein>
<dbReference type="PANTHER" id="PTHR43194:SF5">
    <property type="entry name" value="PIMELOYL-[ACYL-CARRIER PROTEIN] METHYL ESTER ESTERASE"/>
    <property type="match status" value="1"/>
</dbReference>
<dbReference type="ESTHER" id="sacen-a4fix9">
    <property type="family name" value="Epoxide_hydrolase"/>
</dbReference>
<dbReference type="eggNOG" id="COG2267">
    <property type="taxonomic scope" value="Bacteria"/>
</dbReference>
<evidence type="ECO:0000313" key="2">
    <source>
        <dbReference type="Proteomes" id="UP000006728"/>
    </source>
</evidence>
<gene>
    <name evidence="1" type="ordered locus">SACE_4736</name>
</gene>
<dbReference type="AlphaFoldDB" id="A4FIX9"/>
<dbReference type="RefSeq" id="WP_009949839.1">
    <property type="nucleotide sequence ID" value="NC_009142.1"/>
</dbReference>
<dbReference type="InterPro" id="IPR029058">
    <property type="entry name" value="AB_hydrolase_fold"/>
</dbReference>
<dbReference type="EMBL" id="AM420293">
    <property type="protein sequence ID" value="CAM04004.1"/>
    <property type="molecule type" value="Genomic_DNA"/>
</dbReference>
<reference evidence="1 2" key="1">
    <citation type="journal article" date="2007" name="Nat. Biotechnol.">
        <title>Complete genome sequence of the erythromycin-producing bacterium Saccharopolyspora erythraea NRRL23338.</title>
        <authorList>
            <person name="Oliynyk M."/>
            <person name="Samborskyy M."/>
            <person name="Lester J.B."/>
            <person name="Mironenko T."/>
            <person name="Scott N."/>
            <person name="Dickens S."/>
            <person name="Haydock S.F."/>
            <person name="Leadlay P.F."/>
        </authorList>
    </citation>
    <scope>NUCLEOTIDE SEQUENCE [LARGE SCALE GENOMIC DNA]</scope>
    <source>
        <strain evidence="2">ATCC 11635 / DSM 40517 / JCM 4748 / NBRC 13426 / NCIMB 8594 / NRRL 2338</strain>
    </source>
</reference>
<organism evidence="1 2">
    <name type="scientific">Saccharopolyspora erythraea (strain ATCC 11635 / DSM 40517 / JCM 4748 / NBRC 13426 / NCIMB 8594 / NRRL 2338)</name>
    <dbReference type="NCBI Taxonomy" id="405948"/>
    <lineage>
        <taxon>Bacteria</taxon>
        <taxon>Bacillati</taxon>
        <taxon>Actinomycetota</taxon>
        <taxon>Actinomycetes</taxon>
        <taxon>Pseudonocardiales</taxon>
        <taxon>Pseudonocardiaceae</taxon>
        <taxon>Saccharopolyspora</taxon>
    </lineage>
</organism>
<dbReference type="STRING" id="405948.SACE_4736"/>
<dbReference type="GO" id="GO:0003824">
    <property type="term" value="F:catalytic activity"/>
    <property type="evidence" value="ECO:0007669"/>
    <property type="project" value="InterPro"/>
</dbReference>
<dbReference type="Proteomes" id="UP000006728">
    <property type="component" value="Chromosome"/>
</dbReference>
<sequence length="285" mass="31148">MDDWQLTAAYSSGLGEVRWEKLGAPDAEPLVLLHGTPFSSYIWRDIAATLAHRYRVHVWDMPGYGVSEMSEAQDLSLGAITSVFAELLDHWGLAEPLVVAHDSGGAIALGAHLLHNARYRRLALVDAVALGPWGSAFFEVVGGHADVFAGLPLRVHQALLREYVNSASSRGLHPATLDALAAPWMDEPGQAAFYRQLGQRTNDPSFIDEIQGRYERIGIPVKICWGQDDTWMPEARGRELAARIPEATFHPVPRAGHLVQEDNPADLTATLVDFLRGWGPFTGGG</sequence>
<dbReference type="InterPro" id="IPR000639">
    <property type="entry name" value="Epox_hydrolase-like"/>
</dbReference>
<dbReference type="InterPro" id="IPR000073">
    <property type="entry name" value="AB_hydrolase_1"/>
</dbReference>